<keyword evidence="11 17" id="KW-1015">Disulfide bond</keyword>
<sequence>MDGGSEKVKNGDHVNGALKKCLEEKKAGGGDAADGNRCKPKIEALENSLFPKKKPITPLRLRSGSLTDRSAMKYDGKTSLLLLLVGYCLLMPLISSFASTLEYDYYRESCPQALHIIRSTLRRIYDRNSTVAPAILRLVFHDCFVKGCDASVLLDRTVFMGSEKDTLPNQSLKGFDDIDLIKSELEDACPGVVSCADLLVVAARESVVLAGGPFYPVHTGRKDSDHSYPEVSYELPSPLDDLPTTIARFASRGFTEKETVTLLGAHSTGMIHCKFFERRLYKFGGTDQPDPSMDPEFVDFLRSVCNTNQTQTQGHSPSASPAASPSSSKVAEERSMKMDYEGRGSGFGILYYRGLLQGKGIMFVDQQLTAGEETANWVRQYASDASMFHRDFAKVMMKLSSTQVLSGLSGEVRTNCREVSSSLW</sequence>
<keyword evidence="12" id="KW-0376">Hydrogen peroxide</keyword>
<keyword evidence="10 15" id="KW-0408">Iron</keyword>
<evidence type="ECO:0000256" key="20">
    <source>
        <dbReference type="SAM" id="Phobius"/>
    </source>
</evidence>
<feature type="domain" description="Plant heme peroxidase family profile" evidence="21">
    <location>
        <begin position="100"/>
        <end position="420"/>
    </location>
</feature>
<feature type="binding site" evidence="15">
    <location>
        <position position="163"/>
    </location>
    <ligand>
        <name>Ca(2+)</name>
        <dbReference type="ChEBI" id="CHEBI:29108"/>
        <label>1</label>
    </ligand>
</feature>
<comment type="similarity">
    <text evidence="18">Belongs to the peroxidase family.</text>
</comment>
<keyword evidence="8 15" id="KW-0106">Calcium</keyword>
<comment type="caution">
    <text evidence="22">The sequence shown here is derived from an EMBL/GenBank/DDBJ whole genome shotgun (WGS) entry which is preliminary data.</text>
</comment>
<evidence type="ECO:0000256" key="7">
    <source>
        <dbReference type="ARBA" id="ARBA00022723"/>
    </source>
</evidence>
<evidence type="ECO:0000256" key="17">
    <source>
        <dbReference type="PIRSR" id="PIRSR600823-5"/>
    </source>
</evidence>
<feature type="binding site" evidence="15">
    <location>
        <position position="142"/>
    </location>
    <ligand>
        <name>Ca(2+)</name>
        <dbReference type="ChEBI" id="CHEBI:29108"/>
        <label>1</label>
    </ligand>
</feature>
<reference evidence="22 23" key="1">
    <citation type="submission" date="2024-04" db="EMBL/GenBank/DDBJ databases">
        <title>The reference genome of an endangered Asteraceae, Deinandra increscens subsp. villosa, native to the Central Coast of California.</title>
        <authorList>
            <person name="Guilliams M."/>
            <person name="Hasenstab-Lehman K."/>
            <person name="Meyer R."/>
            <person name="Mcevoy S."/>
        </authorList>
    </citation>
    <scope>NUCLEOTIDE SEQUENCE [LARGE SCALE GENOMIC DNA]</scope>
    <source>
        <tissue evidence="22">Leaf</tissue>
    </source>
</reference>
<feature type="active site" description="Proton acceptor" evidence="13">
    <location>
        <position position="141"/>
    </location>
</feature>
<dbReference type="PANTHER" id="PTHR31517:SF80">
    <property type="entry name" value="PEROXIDASE"/>
    <property type="match status" value="1"/>
</dbReference>
<evidence type="ECO:0000313" key="22">
    <source>
        <dbReference type="EMBL" id="KAK9054780.1"/>
    </source>
</evidence>
<dbReference type="InterPro" id="IPR002016">
    <property type="entry name" value="Haem_peroxidase"/>
</dbReference>
<dbReference type="InterPro" id="IPR033905">
    <property type="entry name" value="Secretory_peroxidase"/>
</dbReference>
<dbReference type="InterPro" id="IPR019794">
    <property type="entry name" value="Peroxidases_AS"/>
</dbReference>
<keyword evidence="20" id="KW-1133">Transmembrane helix</keyword>
<feature type="binding site" evidence="15">
    <location>
        <position position="151"/>
    </location>
    <ligand>
        <name>Ca(2+)</name>
        <dbReference type="ChEBI" id="CHEBI:29108"/>
        <label>1</label>
    </ligand>
</feature>
<dbReference type="PROSITE" id="PS50873">
    <property type="entry name" value="PEROXIDASE_4"/>
    <property type="match status" value="1"/>
</dbReference>
<dbReference type="GO" id="GO:0042744">
    <property type="term" value="P:hydrogen peroxide catabolic process"/>
    <property type="evidence" value="ECO:0007669"/>
    <property type="project" value="UniProtKB-KW"/>
</dbReference>
<evidence type="ECO:0000256" key="9">
    <source>
        <dbReference type="ARBA" id="ARBA00023002"/>
    </source>
</evidence>
<dbReference type="Pfam" id="PF00141">
    <property type="entry name" value="peroxidase"/>
    <property type="match status" value="1"/>
</dbReference>
<comment type="cofactor">
    <cofactor evidence="15">
        <name>Ca(2+)</name>
        <dbReference type="ChEBI" id="CHEBI:29108"/>
    </cofactor>
    <text evidence="15">Binds 2 calcium ions per subunit.</text>
</comment>
<dbReference type="SUPFAM" id="SSF48113">
    <property type="entry name" value="Heme-dependent peroxidases"/>
    <property type="match status" value="1"/>
</dbReference>
<feature type="compositionally biased region" description="Low complexity" evidence="19">
    <location>
        <begin position="316"/>
        <end position="328"/>
    </location>
</feature>
<evidence type="ECO:0000256" key="5">
    <source>
        <dbReference type="ARBA" id="ARBA00022559"/>
    </source>
</evidence>
<feature type="region of interest" description="Disordered" evidence="19">
    <location>
        <begin position="308"/>
        <end position="335"/>
    </location>
</feature>
<evidence type="ECO:0000256" key="15">
    <source>
        <dbReference type="PIRSR" id="PIRSR600823-3"/>
    </source>
</evidence>
<comment type="cofactor">
    <cofactor evidence="15">
        <name>heme b</name>
        <dbReference type="ChEBI" id="CHEBI:60344"/>
    </cofactor>
    <text evidence="15">Binds 1 heme b (iron(II)-protoporphyrin IX) group per subunit.</text>
</comment>
<dbReference type="Gene3D" id="1.10.520.10">
    <property type="match status" value="1"/>
</dbReference>
<dbReference type="PRINTS" id="PR00458">
    <property type="entry name" value="PEROXIDASE"/>
</dbReference>
<keyword evidence="4" id="KW-0964">Secreted</keyword>
<evidence type="ECO:0000256" key="3">
    <source>
        <dbReference type="ARBA" id="ARBA00012313"/>
    </source>
</evidence>
<dbReference type="Proteomes" id="UP001408789">
    <property type="component" value="Unassembled WGS sequence"/>
</dbReference>
<dbReference type="PRINTS" id="PR00461">
    <property type="entry name" value="PLPEROXIDASE"/>
</dbReference>
<evidence type="ECO:0000256" key="18">
    <source>
        <dbReference type="RuleBase" id="RU004241"/>
    </source>
</evidence>
<keyword evidence="9" id="KW-0560">Oxidoreductase</keyword>
<feature type="disulfide bond" evidence="17">
    <location>
        <begin position="273"/>
        <end position="305"/>
    </location>
</feature>
<dbReference type="GO" id="GO:0140825">
    <property type="term" value="F:lactoperoxidase activity"/>
    <property type="evidence" value="ECO:0007669"/>
    <property type="project" value="UniProtKB-EC"/>
</dbReference>
<feature type="site" description="Transition state stabilizer" evidence="16">
    <location>
        <position position="137"/>
    </location>
</feature>
<feature type="binding site" evidence="15">
    <location>
        <position position="149"/>
    </location>
    <ligand>
        <name>Ca(2+)</name>
        <dbReference type="ChEBI" id="CHEBI:29108"/>
        <label>1</label>
    </ligand>
</feature>
<feature type="disulfide bond" evidence="17">
    <location>
        <begin position="110"/>
        <end position="189"/>
    </location>
</feature>
<keyword evidence="7 15" id="KW-0479">Metal-binding</keyword>
<dbReference type="PROSITE" id="PS00436">
    <property type="entry name" value="PEROXIDASE_2"/>
    <property type="match status" value="1"/>
</dbReference>
<evidence type="ECO:0000256" key="12">
    <source>
        <dbReference type="ARBA" id="ARBA00023324"/>
    </source>
</evidence>
<organism evidence="22 23">
    <name type="scientific">Deinandra increscens subsp. villosa</name>
    <dbReference type="NCBI Taxonomy" id="3103831"/>
    <lineage>
        <taxon>Eukaryota</taxon>
        <taxon>Viridiplantae</taxon>
        <taxon>Streptophyta</taxon>
        <taxon>Embryophyta</taxon>
        <taxon>Tracheophyta</taxon>
        <taxon>Spermatophyta</taxon>
        <taxon>Magnoliopsida</taxon>
        <taxon>eudicotyledons</taxon>
        <taxon>Gunneridae</taxon>
        <taxon>Pentapetalae</taxon>
        <taxon>asterids</taxon>
        <taxon>campanulids</taxon>
        <taxon>Asterales</taxon>
        <taxon>Asteraceae</taxon>
        <taxon>Asteroideae</taxon>
        <taxon>Heliantheae alliance</taxon>
        <taxon>Madieae</taxon>
        <taxon>Madiinae</taxon>
        <taxon>Deinandra</taxon>
    </lineage>
</organism>
<feature type="binding site" evidence="14">
    <location>
        <position position="236"/>
    </location>
    <ligand>
        <name>substrate</name>
    </ligand>
</feature>
<evidence type="ECO:0000256" key="4">
    <source>
        <dbReference type="ARBA" id="ARBA00022525"/>
    </source>
</evidence>
<evidence type="ECO:0000256" key="1">
    <source>
        <dbReference type="ARBA" id="ARBA00000189"/>
    </source>
</evidence>
<evidence type="ECO:0000313" key="23">
    <source>
        <dbReference type="Proteomes" id="UP001408789"/>
    </source>
</evidence>
<protein>
    <recommendedName>
        <fullName evidence="3">peroxidase</fullName>
        <ecNumber evidence="3">1.11.1.7</ecNumber>
    </recommendedName>
</protein>
<proteinExistence type="inferred from homology"/>
<dbReference type="InterPro" id="IPR010255">
    <property type="entry name" value="Haem_peroxidase_sf"/>
</dbReference>
<evidence type="ECO:0000256" key="14">
    <source>
        <dbReference type="PIRSR" id="PIRSR600823-2"/>
    </source>
</evidence>
<dbReference type="GO" id="GO:0006979">
    <property type="term" value="P:response to oxidative stress"/>
    <property type="evidence" value="ECO:0007669"/>
    <property type="project" value="InterPro"/>
</dbReference>
<keyword evidence="5" id="KW-0575">Peroxidase</keyword>
<feature type="transmembrane region" description="Helical" evidence="20">
    <location>
        <begin position="80"/>
        <end position="101"/>
    </location>
</feature>
<dbReference type="GO" id="GO:0020037">
    <property type="term" value="F:heme binding"/>
    <property type="evidence" value="ECO:0007669"/>
    <property type="project" value="InterPro"/>
</dbReference>
<gene>
    <name evidence="22" type="ORF">SSX86_025859</name>
</gene>
<feature type="binding site" evidence="15">
    <location>
        <position position="145"/>
    </location>
    <ligand>
        <name>Ca(2+)</name>
        <dbReference type="ChEBI" id="CHEBI:29108"/>
        <label>1</label>
    </ligand>
</feature>
<keyword evidence="6" id="KW-0349">Heme</keyword>
<evidence type="ECO:0000256" key="6">
    <source>
        <dbReference type="ARBA" id="ARBA00022617"/>
    </source>
</evidence>
<name>A0AAP0GPJ9_9ASTR</name>
<evidence type="ECO:0000256" key="16">
    <source>
        <dbReference type="PIRSR" id="PIRSR600823-4"/>
    </source>
</evidence>
<dbReference type="CDD" id="cd00693">
    <property type="entry name" value="secretory_peroxidase"/>
    <property type="match status" value="1"/>
</dbReference>
<accession>A0AAP0GPJ9</accession>
<evidence type="ECO:0000256" key="2">
    <source>
        <dbReference type="ARBA" id="ARBA00002322"/>
    </source>
</evidence>
<dbReference type="FunFam" id="1.10.520.10:FF:000008">
    <property type="entry name" value="Peroxidase"/>
    <property type="match status" value="1"/>
</dbReference>
<dbReference type="AlphaFoldDB" id="A0AAP0GPJ9"/>
<dbReference type="InterPro" id="IPR000823">
    <property type="entry name" value="Peroxidase_pln"/>
</dbReference>
<keyword evidence="23" id="KW-1185">Reference proteome</keyword>
<dbReference type="EMBL" id="JBCNJP010000025">
    <property type="protein sequence ID" value="KAK9054780.1"/>
    <property type="molecule type" value="Genomic_DNA"/>
</dbReference>
<evidence type="ECO:0000256" key="10">
    <source>
        <dbReference type="ARBA" id="ARBA00023004"/>
    </source>
</evidence>
<feature type="disulfide bond" evidence="17">
    <location>
        <begin position="195"/>
        <end position="416"/>
    </location>
</feature>
<dbReference type="EC" id="1.11.1.7" evidence="3"/>
<evidence type="ECO:0000256" key="8">
    <source>
        <dbReference type="ARBA" id="ARBA00022837"/>
    </source>
</evidence>
<feature type="binding site" description="axial binding residue" evidence="15">
    <location>
        <position position="266"/>
    </location>
    <ligand>
        <name>heme b</name>
        <dbReference type="ChEBI" id="CHEBI:60344"/>
    </ligand>
    <ligandPart>
        <name>Fe</name>
        <dbReference type="ChEBI" id="CHEBI:18248"/>
    </ligandPart>
</feature>
<comment type="function">
    <text evidence="2">Removal of H(2)O(2), oxidation of toxic reductants, biosynthesis and degradation of lignin, suberization, auxin catabolism, response to environmental stresses such as wounding, pathogen attack and oxidative stress. These functions might be dependent on each isozyme/isoform in each plant tissue.</text>
</comment>
<evidence type="ECO:0000256" key="19">
    <source>
        <dbReference type="SAM" id="MobiDB-lite"/>
    </source>
</evidence>
<evidence type="ECO:0000256" key="13">
    <source>
        <dbReference type="PIRSR" id="PIRSR600823-1"/>
    </source>
</evidence>
<comment type="catalytic activity">
    <reaction evidence="1">
        <text>2 a phenolic donor + H2O2 = 2 a phenolic radical donor + 2 H2O</text>
        <dbReference type="Rhea" id="RHEA:56136"/>
        <dbReference type="ChEBI" id="CHEBI:15377"/>
        <dbReference type="ChEBI" id="CHEBI:16240"/>
        <dbReference type="ChEBI" id="CHEBI:139520"/>
        <dbReference type="ChEBI" id="CHEBI:139521"/>
        <dbReference type="EC" id="1.11.1.7"/>
    </reaction>
</comment>
<feature type="binding site" evidence="15">
    <location>
        <position position="147"/>
    </location>
    <ligand>
        <name>Ca(2+)</name>
        <dbReference type="ChEBI" id="CHEBI:29108"/>
        <label>1</label>
    </ligand>
</feature>
<keyword evidence="20" id="KW-0472">Membrane</keyword>
<dbReference type="PANTHER" id="PTHR31517">
    <property type="match status" value="1"/>
</dbReference>
<feature type="disulfide bond" evidence="17">
    <location>
        <begin position="143"/>
        <end position="148"/>
    </location>
</feature>
<dbReference type="Gene3D" id="1.10.420.10">
    <property type="entry name" value="Peroxidase, domain 2"/>
    <property type="match status" value="1"/>
</dbReference>
<dbReference type="FunFam" id="1.10.420.10:FF:000001">
    <property type="entry name" value="Peroxidase"/>
    <property type="match status" value="1"/>
</dbReference>
<dbReference type="GO" id="GO:0046872">
    <property type="term" value="F:metal ion binding"/>
    <property type="evidence" value="ECO:0007669"/>
    <property type="project" value="UniProtKB-KW"/>
</dbReference>
<evidence type="ECO:0000259" key="21">
    <source>
        <dbReference type="PROSITE" id="PS50873"/>
    </source>
</evidence>
<evidence type="ECO:0000256" key="11">
    <source>
        <dbReference type="ARBA" id="ARBA00023157"/>
    </source>
</evidence>
<feature type="binding site" evidence="15">
    <location>
        <position position="339"/>
    </location>
    <ligand>
        <name>Ca(2+)</name>
        <dbReference type="ChEBI" id="CHEBI:29108"/>
        <label>2</label>
    </ligand>
</feature>
<keyword evidence="20" id="KW-0812">Transmembrane</keyword>